<sequence length="205" mass="23303">MKRRCGSHFGKADQRVSSRLWSFRVRQRSSCFLTKSDGSFWNEDVFRWTGRERLVPTGDHVQEKKTHLESGSNRRAYVIEEYVRVRCTYKRTAVEAQTTSWKRFCSAQAKEKVLFVLCCAESSESAESSGRQRRTEKTVTGEAIAVGPPFTRAEMKMALEAFNPKKAPRIDEFTANICRTAVGPDPGLFLAIANKSFRAGTLSRF</sequence>
<organism evidence="1 2">
    <name type="scientific">Eumeta variegata</name>
    <name type="common">Bagworm moth</name>
    <name type="synonym">Eumeta japonica</name>
    <dbReference type="NCBI Taxonomy" id="151549"/>
    <lineage>
        <taxon>Eukaryota</taxon>
        <taxon>Metazoa</taxon>
        <taxon>Ecdysozoa</taxon>
        <taxon>Arthropoda</taxon>
        <taxon>Hexapoda</taxon>
        <taxon>Insecta</taxon>
        <taxon>Pterygota</taxon>
        <taxon>Neoptera</taxon>
        <taxon>Endopterygota</taxon>
        <taxon>Lepidoptera</taxon>
        <taxon>Glossata</taxon>
        <taxon>Ditrysia</taxon>
        <taxon>Tineoidea</taxon>
        <taxon>Psychidae</taxon>
        <taxon>Oiketicinae</taxon>
        <taxon>Eumeta</taxon>
    </lineage>
</organism>
<protein>
    <submittedName>
        <fullName evidence="1">Uncharacterized protein</fullName>
    </submittedName>
</protein>
<keyword evidence="2" id="KW-1185">Reference proteome</keyword>
<dbReference type="OrthoDB" id="411871at2759"/>
<dbReference type="EMBL" id="BGZK01000905">
    <property type="protein sequence ID" value="GBP64680.1"/>
    <property type="molecule type" value="Genomic_DNA"/>
</dbReference>
<evidence type="ECO:0000313" key="2">
    <source>
        <dbReference type="Proteomes" id="UP000299102"/>
    </source>
</evidence>
<comment type="caution">
    <text evidence="1">The sequence shown here is derived from an EMBL/GenBank/DDBJ whole genome shotgun (WGS) entry which is preliminary data.</text>
</comment>
<gene>
    <name evidence="1" type="ORF">EVAR_47696_1</name>
</gene>
<dbReference type="Proteomes" id="UP000299102">
    <property type="component" value="Unassembled WGS sequence"/>
</dbReference>
<evidence type="ECO:0000313" key="1">
    <source>
        <dbReference type="EMBL" id="GBP64680.1"/>
    </source>
</evidence>
<proteinExistence type="predicted"/>
<name>A0A4C1XNH7_EUMVA</name>
<dbReference type="AlphaFoldDB" id="A0A4C1XNH7"/>
<reference evidence="1 2" key="1">
    <citation type="journal article" date="2019" name="Commun. Biol.">
        <title>The bagworm genome reveals a unique fibroin gene that provides high tensile strength.</title>
        <authorList>
            <person name="Kono N."/>
            <person name="Nakamura H."/>
            <person name="Ohtoshi R."/>
            <person name="Tomita M."/>
            <person name="Numata K."/>
            <person name="Arakawa K."/>
        </authorList>
    </citation>
    <scope>NUCLEOTIDE SEQUENCE [LARGE SCALE GENOMIC DNA]</scope>
</reference>
<accession>A0A4C1XNH7</accession>